<name>A0A6J4N4N1_9ACTN</name>
<feature type="compositionally biased region" description="Basic residues" evidence="1">
    <location>
        <begin position="27"/>
        <end position="39"/>
    </location>
</feature>
<protein>
    <submittedName>
        <fullName evidence="2">Uncharacterized protein</fullName>
    </submittedName>
</protein>
<dbReference type="AlphaFoldDB" id="A0A6J4N4N1"/>
<evidence type="ECO:0000256" key="1">
    <source>
        <dbReference type="SAM" id="MobiDB-lite"/>
    </source>
</evidence>
<feature type="non-terminal residue" evidence="2">
    <location>
        <position position="1"/>
    </location>
</feature>
<feature type="non-terminal residue" evidence="2">
    <location>
        <position position="50"/>
    </location>
</feature>
<organism evidence="2">
    <name type="scientific">uncultured Nocardioides sp</name>
    <dbReference type="NCBI Taxonomy" id="198441"/>
    <lineage>
        <taxon>Bacteria</taxon>
        <taxon>Bacillati</taxon>
        <taxon>Actinomycetota</taxon>
        <taxon>Actinomycetes</taxon>
        <taxon>Propionibacteriales</taxon>
        <taxon>Nocardioidaceae</taxon>
        <taxon>Nocardioides</taxon>
        <taxon>environmental samples</taxon>
    </lineage>
</organism>
<gene>
    <name evidence="2" type="ORF">AVDCRST_MAG06-386</name>
</gene>
<reference evidence="2" key="1">
    <citation type="submission" date="2020-02" db="EMBL/GenBank/DDBJ databases">
        <authorList>
            <person name="Meier V. D."/>
        </authorList>
    </citation>
    <scope>NUCLEOTIDE SEQUENCE</scope>
    <source>
        <strain evidence="2">AVDCRST_MAG06</strain>
    </source>
</reference>
<proteinExistence type="predicted"/>
<feature type="compositionally biased region" description="Basic and acidic residues" evidence="1">
    <location>
        <begin position="40"/>
        <end position="50"/>
    </location>
</feature>
<accession>A0A6J4N4N1</accession>
<evidence type="ECO:0000313" key="2">
    <source>
        <dbReference type="EMBL" id="CAA9374852.1"/>
    </source>
</evidence>
<dbReference type="EMBL" id="CADCUP010000033">
    <property type="protein sequence ID" value="CAA9374852.1"/>
    <property type="molecule type" value="Genomic_DNA"/>
</dbReference>
<sequence length="50" mass="5699">VIDVWTRTPSRRPRQSLRGRPLPAAGHGRHRRRAPHLRALRADGRATGRV</sequence>
<feature type="region of interest" description="Disordered" evidence="1">
    <location>
        <begin position="1"/>
        <end position="50"/>
    </location>
</feature>